<reference evidence="2 3" key="1">
    <citation type="submission" date="2018-03" db="EMBL/GenBank/DDBJ databases">
        <title>Genomic Encyclopedia of Archaeal and Bacterial Type Strains, Phase II (KMG-II): from individual species to whole genera.</title>
        <authorList>
            <person name="Goeker M."/>
        </authorList>
    </citation>
    <scope>NUCLEOTIDE SEQUENCE [LARGE SCALE GENOMIC DNA]</scope>
    <source>
        <strain evidence="2 3">DSM 45601</strain>
    </source>
</reference>
<dbReference type="SUPFAM" id="SSF51735">
    <property type="entry name" value="NAD(P)-binding Rossmann-fold domains"/>
    <property type="match status" value="1"/>
</dbReference>
<protein>
    <submittedName>
        <fullName evidence="2">NAD(P)-dependent dehydrogenase (Short-subunit alcohol dehydrogenase family)</fullName>
    </submittedName>
</protein>
<comment type="caution">
    <text evidence="2">The sequence shown here is derived from an EMBL/GenBank/DDBJ whole genome shotgun (WGS) entry which is preliminary data.</text>
</comment>
<organism evidence="2 3">
    <name type="scientific">Allonocardiopsis opalescens</name>
    <dbReference type="NCBI Taxonomy" id="1144618"/>
    <lineage>
        <taxon>Bacteria</taxon>
        <taxon>Bacillati</taxon>
        <taxon>Actinomycetota</taxon>
        <taxon>Actinomycetes</taxon>
        <taxon>Streptosporangiales</taxon>
        <taxon>Allonocardiopsis</taxon>
    </lineage>
</organism>
<dbReference type="Gene3D" id="3.40.50.720">
    <property type="entry name" value="NAD(P)-binding Rossmann-like Domain"/>
    <property type="match status" value="1"/>
</dbReference>
<dbReference type="GO" id="GO:0016491">
    <property type="term" value="F:oxidoreductase activity"/>
    <property type="evidence" value="ECO:0007669"/>
    <property type="project" value="UniProtKB-KW"/>
</dbReference>
<dbReference type="Proteomes" id="UP000237846">
    <property type="component" value="Unassembled WGS sequence"/>
</dbReference>
<dbReference type="EMBL" id="PVZC01000004">
    <property type="protein sequence ID" value="PRX99034.1"/>
    <property type="molecule type" value="Genomic_DNA"/>
</dbReference>
<accession>A0A2T0Q5G6</accession>
<dbReference type="InterPro" id="IPR052228">
    <property type="entry name" value="Sec_Metab_Biosynth_Oxidored"/>
</dbReference>
<proteinExistence type="predicted"/>
<sequence length="285" mass="30444">MQADTGTPRTVVISGGTDGMGRGLVLDRLARGDTVVAIGSSADKGRRLRADAEATGGAGRLHVLRADLGSVAENRRVVAGIRREFGAVDALVLCANRQYLRHRLTGDGVEATFALYYLSRYLLGHGLYDRLQAAPRPVVVNVAGPGTRVGAVHWDDLRLERRYSAVRAQLQAGRANDLLGVAFAERSAGAVPYVLYHPGFTATDLGGVRPPVRTVLRLLAAVAARPVAEAIEPLSRWIDAPPAAPLTADDRGKPVPLDLRTFDPAAARRLDRLTGELLAEAPDRD</sequence>
<gene>
    <name evidence="2" type="ORF">CLV72_104614</name>
</gene>
<keyword evidence="3" id="KW-1185">Reference proteome</keyword>
<dbReference type="Pfam" id="PF00106">
    <property type="entry name" value="adh_short"/>
    <property type="match status" value="1"/>
</dbReference>
<dbReference type="AlphaFoldDB" id="A0A2T0Q5G6"/>
<name>A0A2T0Q5G6_9ACTN</name>
<dbReference type="PANTHER" id="PTHR47534">
    <property type="entry name" value="YALI0E05731P"/>
    <property type="match status" value="1"/>
</dbReference>
<keyword evidence="1" id="KW-0560">Oxidoreductase</keyword>
<dbReference type="InterPro" id="IPR036291">
    <property type="entry name" value="NAD(P)-bd_dom_sf"/>
</dbReference>
<evidence type="ECO:0000313" key="2">
    <source>
        <dbReference type="EMBL" id="PRX99034.1"/>
    </source>
</evidence>
<evidence type="ECO:0000313" key="3">
    <source>
        <dbReference type="Proteomes" id="UP000237846"/>
    </source>
</evidence>
<dbReference type="PANTHER" id="PTHR47534:SF3">
    <property type="entry name" value="ALCOHOL DEHYDROGENASE-LIKE C-TERMINAL DOMAIN-CONTAINING PROTEIN"/>
    <property type="match status" value="1"/>
</dbReference>
<dbReference type="InterPro" id="IPR002347">
    <property type="entry name" value="SDR_fam"/>
</dbReference>
<evidence type="ECO:0000256" key="1">
    <source>
        <dbReference type="ARBA" id="ARBA00023002"/>
    </source>
</evidence>
<dbReference type="RefSeq" id="WP_245930240.1">
    <property type="nucleotide sequence ID" value="NZ_PVZC01000004.1"/>
</dbReference>